<reference evidence="1 2" key="1">
    <citation type="submission" date="2016-12" db="EMBL/GenBank/DDBJ databases">
        <title>The genomes of Aspergillus section Nigri reveals drivers in fungal speciation.</title>
        <authorList>
            <consortium name="DOE Joint Genome Institute"/>
            <person name="Vesth T.C."/>
            <person name="Nybo J."/>
            <person name="Theobald S."/>
            <person name="Brandl J."/>
            <person name="Frisvad J.C."/>
            <person name="Nielsen K.F."/>
            <person name="Lyhne E.K."/>
            <person name="Kogle M.E."/>
            <person name="Kuo A."/>
            <person name="Riley R."/>
            <person name="Clum A."/>
            <person name="Nolan M."/>
            <person name="Lipzen A."/>
            <person name="Salamov A."/>
            <person name="Henrissat B."/>
            <person name="Wiebenga A."/>
            <person name="De Vries R.P."/>
            <person name="Grigoriev I.V."/>
            <person name="Mortensen U.H."/>
            <person name="Andersen M.R."/>
            <person name="Baker S.E."/>
        </authorList>
    </citation>
    <scope>NUCLEOTIDE SEQUENCE [LARGE SCALE GENOMIC DNA]</scope>
    <source>
        <strain evidence="1 2">IBT 23096</strain>
    </source>
</reference>
<gene>
    <name evidence="1" type="ORF">P170DRAFT_436588</name>
</gene>
<dbReference type="AlphaFoldDB" id="A0A2I2G7S1"/>
<dbReference type="EMBL" id="MSFO01000004">
    <property type="protein sequence ID" value="PLB48921.1"/>
    <property type="molecule type" value="Genomic_DNA"/>
</dbReference>
<keyword evidence="2" id="KW-1185">Reference proteome</keyword>
<protein>
    <submittedName>
        <fullName evidence="1">Uncharacterized protein</fullName>
    </submittedName>
</protein>
<dbReference type="VEuPathDB" id="FungiDB:P170DRAFT_436588"/>
<dbReference type="Proteomes" id="UP000234275">
    <property type="component" value="Unassembled WGS sequence"/>
</dbReference>
<sequence length="240" mass="26794">MPSSQSPEPSAASRFLQSEVYRLGAQPGLRSLPPSPDRDFLTLTWGPIIYRTTYAPESDRLLPIFLRALNNETQQALPRCLSGTPKQLHLLETTYASKVFSIEDSYQGANEATIRKAFRQWKIALALPSFELPVRLRICLIVDEVALASLTKRVDAAASEGKDSDLSRCPVKVVEENFPDKLRRNSNPAIGPYPGWTTVVLSSLVEVYNGLRHGNGLVEYHQPGRVYTGNGQWELERDVL</sequence>
<dbReference type="GeneID" id="36556882"/>
<accession>A0A2I2G7S1</accession>
<evidence type="ECO:0000313" key="1">
    <source>
        <dbReference type="EMBL" id="PLB48921.1"/>
    </source>
</evidence>
<proteinExistence type="predicted"/>
<dbReference type="OrthoDB" id="4520016at2759"/>
<organism evidence="1 2">
    <name type="scientific">Aspergillus steynii IBT 23096</name>
    <dbReference type="NCBI Taxonomy" id="1392250"/>
    <lineage>
        <taxon>Eukaryota</taxon>
        <taxon>Fungi</taxon>
        <taxon>Dikarya</taxon>
        <taxon>Ascomycota</taxon>
        <taxon>Pezizomycotina</taxon>
        <taxon>Eurotiomycetes</taxon>
        <taxon>Eurotiomycetidae</taxon>
        <taxon>Eurotiales</taxon>
        <taxon>Aspergillaceae</taxon>
        <taxon>Aspergillus</taxon>
        <taxon>Aspergillus subgen. Circumdati</taxon>
    </lineage>
</organism>
<evidence type="ECO:0000313" key="2">
    <source>
        <dbReference type="Proteomes" id="UP000234275"/>
    </source>
</evidence>
<dbReference type="STRING" id="1392250.A0A2I2G7S1"/>
<dbReference type="RefSeq" id="XP_024704223.1">
    <property type="nucleotide sequence ID" value="XM_024849183.1"/>
</dbReference>
<name>A0A2I2G7S1_9EURO</name>
<comment type="caution">
    <text evidence="1">The sequence shown here is derived from an EMBL/GenBank/DDBJ whole genome shotgun (WGS) entry which is preliminary data.</text>
</comment>